<name>A0A0G9K204_9BACT</name>
<dbReference type="PATRIC" id="fig|1447256.3.peg.1033"/>
<protein>
    <recommendedName>
        <fullName evidence="3">Tail protein</fullName>
    </recommendedName>
</protein>
<evidence type="ECO:0000313" key="1">
    <source>
        <dbReference type="EMBL" id="KLE00574.1"/>
    </source>
</evidence>
<reference evidence="1 2" key="1">
    <citation type="submission" date="2014-01" db="EMBL/GenBank/DDBJ databases">
        <title>Development of a Comparative Genomic Fingerprinting Assay for High Resolution Genotyping of Arcobacter butzleri.</title>
        <authorList>
            <person name="Webb A.L."/>
            <person name="Inglis G.D."/>
            <person name="Kruczkiewicz P."/>
            <person name="Selinger L.B."/>
            <person name="Taboada E.N."/>
        </authorList>
    </citation>
    <scope>NUCLEOTIDE SEQUENCE [LARGE SCALE GENOMIC DNA]</scope>
    <source>
        <strain evidence="1 2">L348</strain>
    </source>
</reference>
<organism evidence="1 2">
    <name type="scientific">Aliarcobacter butzleri L348</name>
    <dbReference type="NCBI Taxonomy" id="1447256"/>
    <lineage>
        <taxon>Bacteria</taxon>
        <taxon>Pseudomonadati</taxon>
        <taxon>Campylobacterota</taxon>
        <taxon>Epsilonproteobacteria</taxon>
        <taxon>Campylobacterales</taxon>
        <taxon>Arcobacteraceae</taxon>
        <taxon>Aliarcobacter</taxon>
    </lineage>
</organism>
<evidence type="ECO:0000313" key="2">
    <source>
        <dbReference type="Proteomes" id="UP000035514"/>
    </source>
</evidence>
<proteinExistence type="predicted"/>
<accession>A0A0G9K204</accession>
<comment type="caution">
    <text evidence="1">The sequence shown here is derived from an EMBL/GenBank/DDBJ whole genome shotgun (WGS) entry which is preliminary data.</text>
</comment>
<dbReference type="EMBL" id="JAIQ01000083">
    <property type="protein sequence ID" value="KLE00574.1"/>
    <property type="molecule type" value="Genomic_DNA"/>
</dbReference>
<dbReference type="Proteomes" id="UP000035514">
    <property type="component" value="Unassembled WGS sequence"/>
</dbReference>
<dbReference type="AlphaFoldDB" id="A0A0G9K204"/>
<sequence length="188" mass="20738">MRTLGDRYIGGGKVFFTPLQKDGTLGTEFEIGEVQSGELSFNVEKKEAFSKDRVIKQLVEQVVTKIDSTFKFNTQKLKTENLVLAKMGEKEDITYAIGDTLPDGTVATKAGTYVAIKMAENPIQKGRIKFVGDEDGASKPVLLLYSVALAPASGFNYFTEEFATLEFEAAVLKTDEGYGTEYWMEVGE</sequence>
<dbReference type="RefSeq" id="WP_046996586.1">
    <property type="nucleotide sequence ID" value="NZ_JAIQ01000083.1"/>
</dbReference>
<gene>
    <name evidence="1" type="ORF">AA20_05315</name>
</gene>
<evidence type="ECO:0008006" key="3">
    <source>
        <dbReference type="Google" id="ProtNLM"/>
    </source>
</evidence>